<keyword evidence="8 10" id="KW-1133">Transmembrane helix</keyword>
<feature type="transmembrane region" description="Helical" evidence="10">
    <location>
        <begin position="151"/>
        <end position="184"/>
    </location>
</feature>
<evidence type="ECO:0000256" key="8">
    <source>
        <dbReference type="ARBA" id="ARBA00022989"/>
    </source>
</evidence>
<keyword evidence="3" id="KW-0337">GPI-anchor biosynthesis</keyword>
<dbReference type="EMBL" id="RCDB01000002">
    <property type="protein sequence ID" value="RLK49084.1"/>
    <property type="molecule type" value="Genomic_DNA"/>
</dbReference>
<comment type="caution">
    <text evidence="11">The sequence shown here is derived from an EMBL/GenBank/DDBJ whole genome shotgun (WGS) entry which is preliminary data.</text>
</comment>
<keyword evidence="5" id="KW-0808">Transferase</keyword>
<feature type="transmembrane region" description="Helical" evidence="10">
    <location>
        <begin position="309"/>
        <end position="328"/>
    </location>
</feature>
<dbReference type="GO" id="GO:0000009">
    <property type="term" value="F:alpha-1,6-mannosyltransferase activity"/>
    <property type="evidence" value="ECO:0007669"/>
    <property type="project" value="InterPro"/>
</dbReference>
<evidence type="ECO:0000256" key="6">
    <source>
        <dbReference type="ARBA" id="ARBA00022692"/>
    </source>
</evidence>
<evidence type="ECO:0000256" key="1">
    <source>
        <dbReference type="ARBA" id="ARBA00004477"/>
    </source>
</evidence>
<dbReference type="InterPro" id="IPR007315">
    <property type="entry name" value="PIG-V/Gpi18"/>
</dbReference>
<reference evidence="11 12" key="1">
    <citation type="journal article" date="2015" name="Stand. Genomic Sci.">
        <title>Genomic Encyclopedia of Bacterial and Archaeal Type Strains, Phase III: the genomes of soil and plant-associated and newly described type strains.</title>
        <authorList>
            <person name="Whitman W.B."/>
            <person name="Woyke T."/>
            <person name="Klenk H.P."/>
            <person name="Zhou Y."/>
            <person name="Lilburn T.G."/>
            <person name="Beck B.J."/>
            <person name="De Vos P."/>
            <person name="Vandamme P."/>
            <person name="Eisen J.A."/>
            <person name="Garrity G."/>
            <person name="Hugenholtz P."/>
            <person name="Kyrpides N.C."/>
        </authorList>
    </citation>
    <scope>NUCLEOTIDE SEQUENCE [LARGE SCALE GENOMIC DNA]</scope>
    <source>
        <strain evidence="11 12">S2T63</strain>
    </source>
</reference>
<feature type="transmembrane region" description="Helical" evidence="10">
    <location>
        <begin position="340"/>
        <end position="360"/>
    </location>
</feature>
<comment type="pathway">
    <text evidence="2">Glycolipid biosynthesis; glycosylphosphatidylinositol-anchor biosynthesis.</text>
</comment>
<dbReference type="PANTHER" id="PTHR12468:SF2">
    <property type="entry name" value="GPI MANNOSYLTRANSFERASE 2"/>
    <property type="match status" value="1"/>
</dbReference>
<evidence type="ECO:0000256" key="5">
    <source>
        <dbReference type="ARBA" id="ARBA00022679"/>
    </source>
</evidence>
<proteinExistence type="predicted"/>
<dbReference type="AlphaFoldDB" id="A0A498BZ74"/>
<keyword evidence="7" id="KW-0256">Endoplasmic reticulum</keyword>
<organism evidence="11 12">
    <name type="scientific">Microbacterium telephonicum</name>
    <dbReference type="NCBI Taxonomy" id="1714841"/>
    <lineage>
        <taxon>Bacteria</taxon>
        <taxon>Bacillati</taxon>
        <taxon>Actinomycetota</taxon>
        <taxon>Actinomycetes</taxon>
        <taxon>Micrococcales</taxon>
        <taxon>Microbacteriaceae</taxon>
        <taxon>Microbacterium</taxon>
    </lineage>
</organism>
<evidence type="ECO:0000256" key="10">
    <source>
        <dbReference type="SAM" id="Phobius"/>
    </source>
</evidence>
<dbReference type="RefSeq" id="WP_338418393.1">
    <property type="nucleotide sequence ID" value="NZ_RCDB01000002.1"/>
</dbReference>
<keyword evidence="9 10" id="KW-0472">Membrane</keyword>
<evidence type="ECO:0000256" key="3">
    <source>
        <dbReference type="ARBA" id="ARBA00022502"/>
    </source>
</evidence>
<comment type="subcellular location">
    <subcellularLocation>
        <location evidence="1">Endoplasmic reticulum membrane</location>
        <topology evidence="1">Multi-pass membrane protein</topology>
    </subcellularLocation>
</comment>
<evidence type="ECO:0000256" key="2">
    <source>
        <dbReference type="ARBA" id="ARBA00004687"/>
    </source>
</evidence>
<evidence type="ECO:0000256" key="7">
    <source>
        <dbReference type="ARBA" id="ARBA00022824"/>
    </source>
</evidence>
<dbReference type="UniPathway" id="UPA00196"/>
<feature type="transmembrane region" description="Helical" evidence="10">
    <location>
        <begin position="204"/>
        <end position="225"/>
    </location>
</feature>
<name>A0A498BZ74_9MICO</name>
<dbReference type="Proteomes" id="UP000273158">
    <property type="component" value="Unassembled WGS sequence"/>
</dbReference>
<keyword evidence="6 10" id="KW-0812">Transmembrane</keyword>
<dbReference type="GO" id="GO:0031501">
    <property type="term" value="C:mannosyltransferase complex"/>
    <property type="evidence" value="ECO:0007669"/>
    <property type="project" value="TreeGrafter"/>
</dbReference>
<evidence type="ECO:0000256" key="4">
    <source>
        <dbReference type="ARBA" id="ARBA00022676"/>
    </source>
</evidence>
<feature type="transmembrane region" description="Helical" evidence="10">
    <location>
        <begin position="237"/>
        <end position="257"/>
    </location>
</feature>
<evidence type="ECO:0000313" key="11">
    <source>
        <dbReference type="EMBL" id="RLK49084.1"/>
    </source>
</evidence>
<keyword evidence="4" id="KW-0328">Glycosyltransferase</keyword>
<evidence type="ECO:0000313" key="12">
    <source>
        <dbReference type="Proteomes" id="UP000273158"/>
    </source>
</evidence>
<protein>
    <recommendedName>
        <fullName evidence="13">Mannosyltransferase PIG-V</fullName>
    </recommendedName>
</protein>
<gene>
    <name evidence="11" type="ORF">C7474_1217</name>
</gene>
<sequence length="412" mass="45565">MAVRPVTGDVLGARRDSVFTRMPIAARIALIYVAARIVTTVFLVIAAELSTPASRFGGDANIGNFVLGWDAQWYQFIAEYGYPAELPRDDAGVVTTNQWAFMPLFPVLAKILGLPFGGYGVGALLLALAAGYGACLALYHLLRTHLDEAAALWAVVFFASMPIAALFQVGYAEGLFLLLLFLALRCVQRRRFGWLYGLVPLMGFTRPGVLAFALMLALYGIWRWFRRRTDPLPVRQIVHIVLVGLLAAAVGLSWQYIAGAATGDPSAYLETELAWRRSWTGESEAGFVPFHGFVQATAVWFRLWGMPEVLGYVALGVAVLAIAAVLLFEPHVRRLGVEIRLWSTSYVVYLLLVFFPQSSIFRLLVPLAPLFGAFALPRSIGWRIGVLAACLAGQWWWIYNMYALASTYYQIP</sequence>
<dbReference type="GO" id="GO:0006506">
    <property type="term" value="P:GPI anchor biosynthetic process"/>
    <property type="evidence" value="ECO:0007669"/>
    <property type="project" value="UniProtKB-UniPathway"/>
</dbReference>
<accession>A0A498BZ74</accession>
<feature type="transmembrane region" description="Helical" evidence="10">
    <location>
        <begin position="24"/>
        <end position="47"/>
    </location>
</feature>
<feature type="transmembrane region" description="Helical" evidence="10">
    <location>
        <begin position="116"/>
        <end position="139"/>
    </location>
</feature>
<dbReference type="PANTHER" id="PTHR12468">
    <property type="entry name" value="GPI MANNOSYLTRANSFERASE 2"/>
    <property type="match status" value="1"/>
</dbReference>
<dbReference type="GO" id="GO:0016020">
    <property type="term" value="C:membrane"/>
    <property type="evidence" value="ECO:0007669"/>
    <property type="project" value="GOC"/>
</dbReference>
<dbReference type="GO" id="GO:0004376">
    <property type="term" value="F:GPI mannosyltransferase activity"/>
    <property type="evidence" value="ECO:0007669"/>
    <property type="project" value="InterPro"/>
</dbReference>
<evidence type="ECO:0000256" key="9">
    <source>
        <dbReference type="ARBA" id="ARBA00023136"/>
    </source>
</evidence>
<feature type="transmembrane region" description="Helical" evidence="10">
    <location>
        <begin position="380"/>
        <end position="399"/>
    </location>
</feature>
<keyword evidence="12" id="KW-1185">Reference proteome</keyword>
<evidence type="ECO:0008006" key="13">
    <source>
        <dbReference type="Google" id="ProtNLM"/>
    </source>
</evidence>